<dbReference type="Proteomes" id="UP000488956">
    <property type="component" value="Unassembled WGS sequence"/>
</dbReference>
<evidence type="ECO:0000313" key="10">
    <source>
        <dbReference type="EMBL" id="KAE9315039.1"/>
    </source>
</evidence>
<evidence type="ECO:0000313" key="20">
    <source>
        <dbReference type="Proteomes" id="UP000486351"/>
    </source>
</evidence>
<dbReference type="EMBL" id="QXGA01000356">
    <property type="protein sequence ID" value="KAE9147314.1"/>
    <property type="molecule type" value="Genomic_DNA"/>
</dbReference>
<dbReference type="EMBL" id="QXGC01000346">
    <property type="protein sequence ID" value="KAE9239811.1"/>
    <property type="molecule type" value="Genomic_DNA"/>
</dbReference>
<evidence type="ECO:0000313" key="6">
    <source>
        <dbReference type="EMBL" id="KAE9147314.1"/>
    </source>
</evidence>
<dbReference type="PROSITE" id="PS50003">
    <property type="entry name" value="PH_DOMAIN"/>
    <property type="match status" value="1"/>
</dbReference>
<evidence type="ECO:0000313" key="11">
    <source>
        <dbReference type="EMBL" id="KAE9346296.1"/>
    </source>
</evidence>
<dbReference type="AlphaFoldDB" id="A0A6A3F3M7"/>
<keyword evidence="13" id="KW-1185">Reference proteome</keyword>
<dbReference type="EMBL" id="QXFZ01000367">
    <property type="protein sequence ID" value="KAE9119233.1"/>
    <property type="molecule type" value="Genomic_DNA"/>
</dbReference>
<evidence type="ECO:0000313" key="14">
    <source>
        <dbReference type="Proteomes" id="UP000437068"/>
    </source>
</evidence>
<evidence type="ECO:0000313" key="13">
    <source>
        <dbReference type="Proteomes" id="UP000433483"/>
    </source>
</evidence>
<protein>
    <recommendedName>
        <fullName evidence="1">PH domain-containing protein</fullName>
    </recommendedName>
</protein>
<evidence type="ECO:0000313" key="2">
    <source>
        <dbReference type="EMBL" id="KAE8939989.1"/>
    </source>
</evidence>
<dbReference type="Proteomes" id="UP000460718">
    <property type="component" value="Unassembled WGS sequence"/>
</dbReference>
<sequence>MADYEGFLLLHDVGRQADPLYFELEGGLLQYYDKQDGRWMGQFSLTRHRVSVQPIENGLAPNTFCVELSPVRSVHDTERSIKHFRRARIVLGASTPETRDQWIQALRTWRRRNWKDTAVIAAFEDEAKALRMTMIMCRLELKLLRFTDLTLRKVNVSDPVYDDASFIKHQTHPVALVPTAIQVTRFTNTFGYQGVYA</sequence>
<dbReference type="EMBL" id="QXGF01000453">
    <property type="protein sequence ID" value="KAE8939989.1"/>
    <property type="molecule type" value="Genomic_DNA"/>
</dbReference>
<evidence type="ECO:0000313" key="9">
    <source>
        <dbReference type="EMBL" id="KAE9241742.1"/>
    </source>
</evidence>
<comment type="caution">
    <text evidence="2">The sequence shown here is derived from an EMBL/GenBank/DDBJ whole genome shotgun (WGS) entry which is preliminary data.</text>
</comment>
<dbReference type="SMART" id="SM00233">
    <property type="entry name" value="PH"/>
    <property type="match status" value="1"/>
</dbReference>
<evidence type="ECO:0000313" key="5">
    <source>
        <dbReference type="EMBL" id="KAE9140654.1"/>
    </source>
</evidence>
<name>A0A6A3F3M7_9STRA</name>
<evidence type="ECO:0000313" key="16">
    <source>
        <dbReference type="Proteomes" id="UP000440732"/>
    </source>
</evidence>
<dbReference type="InterPro" id="IPR001849">
    <property type="entry name" value="PH_domain"/>
</dbReference>
<dbReference type="EMBL" id="QXGD01000368">
    <property type="protein sequence ID" value="KAE9241742.1"/>
    <property type="molecule type" value="Genomic_DNA"/>
</dbReference>
<gene>
    <name evidence="10" type="ORF">PF001_g7989</name>
    <name evidence="9" type="ORF">PF002_g9101</name>
    <name evidence="8" type="ORF">PF004_g7778</name>
    <name evidence="7" type="ORF">PF005_g8861</name>
    <name evidence="6" type="ORF">PF006_g7994</name>
    <name evidence="4" type="ORF">PF007_g8633</name>
    <name evidence="11" type="ORF">PF008_g8351</name>
    <name evidence="2" type="ORF">PF009_g10181</name>
    <name evidence="5" type="ORF">PF010_g125</name>
    <name evidence="3" type="ORF">PF011_g8054</name>
</gene>
<evidence type="ECO:0000313" key="15">
    <source>
        <dbReference type="Proteomes" id="UP000440367"/>
    </source>
</evidence>
<evidence type="ECO:0000259" key="1">
    <source>
        <dbReference type="PROSITE" id="PS50003"/>
    </source>
</evidence>
<organism evidence="2 12">
    <name type="scientific">Phytophthora fragariae</name>
    <dbReference type="NCBI Taxonomy" id="53985"/>
    <lineage>
        <taxon>Eukaryota</taxon>
        <taxon>Sar</taxon>
        <taxon>Stramenopiles</taxon>
        <taxon>Oomycota</taxon>
        <taxon>Peronosporomycetes</taxon>
        <taxon>Peronosporales</taxon>
        <taxon>Peronosporaceae</taxon>
        <taxon>Phytophthora</taxon>
    </lineage>
</organism>
<dbReference type="EMBL" id="QXFW01000371">
    <property type="protein sequence ID" value="KAE9014419.1"/>
    <property type="molecule type" value="Genomic_DNA"/>
</dbReference>
<dbReference type="Pfam" id="PF00169">
    <property type="entry name" value="PH"/>
    <property type="match status" value="1"/>
</dbReference>
<reference evidence="12 13" key="1">
    <citation type="submission" date="2018-08" db="EMBL/GenBank/DDBJ databases">
        <title>Genomic investigation of the strawberry pathogen Phytophthora fragariae indicates pathogenicity is determined by transcriptional variation in three key races.</title>
        <authorList>
            <person name="Adams T.M."/>
            <person name="Armitage A.D."/>
            <person name="Sobczyk M.K."/>
            <person name="Bates H.J."/>
            <person name="Dunwell J.M."/>
            <person name="Nellist C.F."/>
            <person name="Harrison R.J."/>
        </authorList>
    </citation>
    <scope>NUCLEOTIDE SEQUENCE [LARGE SCALE GENOMIC DNA]</scope>
    <source>
        <strain evidence="10 14">A4</strain>
        <strain evidence="9 15">BC-1</strain>
        <strain evidence="8 19">BC-23</strain>
        <strain evidence="7 13">NOV-27</strain>
        <strain evidence="6 16">NOV-5</strain>
        <strain evidence="4 17">NOV-71</strain>
        <strain evidence="11 20">NOV-77</strain>
        <strain evidence="2 12">NOV-9</strain>
        <strain evidence="5 21">ONT-3</strain>
        <strain evidence="3 18">SCRP245</strain>
    </source>
</reference>
<evidence type="ECO:0000313" key="17">
    <source>
        <dbReference type="Proteomes" id="UP000441208"/>
    </source>
</evidence>
<dbReference type="Proteomes" id="UP000440732">
    <property type="component" value="Unassembled WGS sequence"/>
</dbReference>
<dbReference type="EMBL" id="QXGB01000388">
    <property type="protein sequence ID" value="KAE9216895.1"/>
    <property type="molecule type" value="Genomic_DNA"/>
</dbReference>
<dbReference type="Proteomes" id="UP000476176">
    <property type="component" value="Unassembled WGS sequence"/>
</dbReference>
<dbReference type="EMBL" id="QXFX01000002">
    <property type="protein sequence ID" value="KAE9140654.1"/>
    <property type="molecule type" value="Genomic_DNA"/>
</dbReference>
<dbReference type="OrthoDB" id="185175at2759"/>
<evidence type="ECO:0000313" key="8">
    <source>
        <dbReference type="EMBL" id="KAE9239811.1"/>
    </source>
</evidence>
<dbReference type="Proteomes" id="UP000433483">
    <property type="component" value="Unassembled WGS sequence"/>
</dbReference>
<evidence type="ECO:0000313" key="4">
    <source>
        <dbReference type="EMBL" id="KAE9119233.1"/>
    </source>
</evidence>
<evidence type="ECO:0000313" key="18">
    <source>
        <dbReference type="Proteomes" id="UP000460718"/>
    </source>
</evidence>
<dbReference type="Proteomes" id="UP000437068">
    <property type="component" value="Unassembled WGS sequence"/>
</dbReference>
<evidence type="ECO:0000313" key="7">
    <source>
        <dbReference type="EMBL" id="KAE9216895.1"/>
    </source>
</evidence>
<dbReference type="EMBL" id="QXGE01000352">
    <property type="protein sequence ID" value="KAE9315039.1"/>
    <property type="molecule type" value="Genomic_DNA"/>
</dbReference>
<dbReference type="Proteomes" id="UP000440367">
    <property type="component" value="Unassembled WGS sequence"/>
</dbReference>
<dbReference type="Proteomes" id="UP000486351">
    <property type="component" value="Unassembled WGS sequence"/>
</dbReference>
<dbReference type="Proteomes" id="UP000429523">
    <property type="component" value="Unassembled WGS sequence"/>
</dbReference>
<feature type="domain" description="PH" evidence="1">
    <location>
        <begin position="1"/>
        <end position="111"/>
    </location>
</feature>
<accession>A0A6A3F3M7</accession>
<dbReference type="Gene3D" id="2.30.29.30">
    <property type="entry name" value="Pleckstrin-homology domain (PH domain)/Phosphotyrosine-binding domain (PTB)"/>
    <property type="match status" value="1"/>
</dbReference>
<evidence type="ECO:0000313" key="21">
    <source>
        <dbReference type="Proteomes" id="UP000488956"/>
    </source>
</evidence>
<evidence type="ECO:0000313" key="3">
    <source>
        <dbReference type="EMBL" id="KAE9014419.1"/>
    </source>
</evidence>
<evidence type="ECO:0000313" key="19">
    <source>
        <dbReference type="Proteomes" id="UP000476176"/>
    </source>
</evidence>
<dbReference type="Proteomes" id="UP000441208">
    <property type="component" value="Unassembled WGS sequence"/>
</dbReference>
<evidence type="ECO:0000313" key="12">
    <source>
        <dbReference type="Proteomes" id="UP000429523"/>
    </source>
</evidence>
<proteinExistence type="predicted"/>
<dbReference type="SUPFAM" id="SSF50729">
    <property type="entry name" value="PH domain-like"/>
    <property type="match status" value="1"/>
</dbReference>
<dbReference type="InterPro" id="IPR011993">
    <property type="entry name" value="PH-like_dom_sf"/>
</dbReference>
<dbReference type="EMBL" id="QXFY01000374">
    <property type="protein sequence ID" value="KAE9346296.1"/>
    <property type="molecule type" value="Genomic_DNA"/>
</dbReference>